<feature type="region of interest" description="Disordered" evidence="1">
    <location>
        <begin position="168"/>
        <end position="220"/>
    </location>
</feature>
<proteinExistence type="predicted"/>
<accession>A0AAV2Q1P9</accession>
<name>A0AAV2Q1P9_MEGNR</name>
<feature type="non-terminal residue" evidence="2">
    <location>
        <position position="1"/>
    </location>
</feature>
<feature type="compositionally biased region" description="Polar residues" evidence="1">
    <location>
        <begin position="168"/>
        <end position="181"/>
    </location>
</feature>
<dbReference type="InterPro" id="IPR053093">
    <property type="entry name" value="GPCR-like"/>
</dbReference>
<dbReference type="PANTHER" id="PTHR47760">
    <property type="entry name" value="G-PROTEIN COUPLED RECEPTOR B0563.6-LIKE PROTEIN-RELATED"/>
    <property type="match status" value="1"/>
</dbReference>
<dbReference type="EMBL" id="CAXKWB010002779">
    <property type="protein sequence ID" value="CAL4067703.1"/>
    <property type="molecule type" value="Genomic_DNA"/>
</dbReference>
<protein>
    <submittedName>
        <fullName evidence="2">Uncharacterized protein</fullName>
    </submittedName>
</protein>
<evidence type="ECO:0000256" key="1">
    <source>
        <dbReference type="SAM" id="MobiDB-lite"/>
    </source>
</evidence>
<keyword evidence="3" id="KW-1185">Reference proteome</keyword>
<feature type="compositionally biased region" description="Low complexity" evidence="1">
    <location>
        <begin position="185"/>
        <end position="194"/>
    </location>
</feature>
<comment type="caution">
    <text evidence="2">The sequence shown here is derived from an EMBL/GenBank/DDBJ whole genome shotgun (WGS) entry which is preliminary data.</text>
</comment>
<feature type="region of interest" description="Disordered" evidence="1">
    <location>
        <begin position="107"/>
        <end position="130"/>
    </location>
</feature>
<dbReference type="AlphaFoldDB" id="A0AAV2Q1P9"/>
<reference evidence="2 3" key="1">
    <citation type="submission" date="2024-05" db="EMBL/GenBank/DDBJ databases">
        <authorList>
            <person name="Wallberg A."/>
        </authorList>
    </citation>
    <scope>NUCLEOTIDE SEQUENCE [LARGE SCALE GENOMIC DNA]</scope>
</reference>
<evidence type="ECO:0000313" key="2">
    <source>
        <dbReference type="EMBL" id="CAL4067703.1"/>
    </source>
</evidence>
<evidence type="ECO:0000313" key="3">
    <source>
        <dbReference type="Proteomes" id="UP001497623"/>
    </source>
</evidence>
<gene>
    <name evidence="2" type="ORF">MNOR_LOCUS6661</name>
</gene>
<dbReference type="Proteomes" id="UP001497623">
    <property type="component" value="Unassembled WGS sequence"/>
</dbReference>
<sequence length="220" mass="24060">IIYIPMAFLKVVVPSTAEGGEGSVSLYMPKENREVVEMKWFIVYEYLLEICVRFAPALMLAVLNTWIIIEFKRLSKRRRLMSSQGMANEVSCYPSYSHVDANTTTVINSSKPGTADAKNTPLSKSQNNINGTANTLAVPFNSHCNESKSLGNSNTAFIGEADIGNGVSSDLNQSSTQLQNEKISKSSSNNPNKSNKSDKSSKISSPKPKTTGGMSERRHD</sequence>
<organism evidence="2 3">
    <name type="scientific">Meganyctiphanes norvegica</name>
    <name type="common">Northern krill</name>
    <name type="synonym">Thysanopoda norvegica</name>
    <dbReference type="NCBI Taxonomy" id="48144"/>
    <lineage>
        <taxon>Eukaryota</taxon>
        <taxon>Metazoa</taxon>
        <taxon>Ecdysozoa</taxon>
        <taxon>Arthropoda</taxon>
        <taxon>Crustacea</taxon>
        <taxon>Multicrustacea</taxon>
        <taxon>Malacostraca</taxon>
        <taxon>Eumalacostraca</taxon>
        <taxon>Eucarida</taxon>
        <taxon>Euphausiacea</taxon>
        <taxon>Euphausiidae</taxon>
        <taxon>Meganyctiphanes</taxon>
    </lineage>
</organism>
<feature type="compositionally biased region" description="Polar residues" evidence="1">
    <location>
        <begin position="120"/>
        <end position="130"/>
    </location>
</feature>
<feature type="non-terminal residue" evidence="2">
    <location>
        <position position="220"/>
    </location>
</feature>
<dbReference type="PANTHER" id="PTHR47760:SF1">
    <property type="entry name" value="G-PROTEIN COUPLED RECEPTORS FAMILY 1 PROFILE DOMAIN-CONTAINING PROTEIN"/>
    <property type="match status" value="1"/>
</dbReference>